<dbReference type="InterPro" id="IPR029060">
    <property type="entry name" value="PIN-like_dom_sf"/>
</dbReference>
<keyword evidence="7" id="KW-1185">Reference proteome</keyword>
<dbReference type="InterPro" id="IPR051451">
    <property type="entry name" value="PhoH2-like"/>
</dbReference>
<dbReference type="InterPro" id="IPR003714">
    <property type="entry name" value="PhoH"/>
</dbReference>
<evidence type="ECO:0000256" key="1">
    <source>
        <dbReference type="ARBA" id="ARBA00022741"/>
    </source>
</evidence>
<dbReference type="AlphaFoldDB" id="A0A0X1U7C1"/>
<dbReference type="Pfam" id="PF02562">
    <property type="entry name" value="PhoH"/>
    <property type="match status" value="1"/>
</dbReference>
<dbReference type="PANTHER" id="PTHR30473:SF2">
    <property type="entry name" value="PIN DOMAIN-CONTAINING PROTEIN"/>
    <property type="match status" value="1"/>
</dbReference>
<evidence type="ECO:0000313" key="7">
    <source>
        <dbReference type="Proteomes" id="UP000068026"/>
    </source>
</evidence>
<dbReference type="RefSeq" id="WP_066049101.1">
    <property type="nucleotide sequence ID" value="NZ_CP014223.1"/>
</dbReference>
<evidence type="ECO:0000259" key="4">
    <source>
        <dbReference type="SMART" id="SM00670"/>
    </source>
</evidence>
<dbReference type="SUPFAM" id="SSF88723">
    <property type="entry name" value="PIN domain-like"/>
    <property type="match status" value="1"/>
</dbReference>
<proteinExistence type="inferred from homology"/>
<dbReference type="PANTHER" id="PTHR30473">
    <property type="entry name" value="PROTEIN PHOH"/>
    <property type="match status" value="1"/>
</dbReference>
<dbReference type="Proteomes" id="UP000068026">
    <property type="component" value="Chromosome"/>
</dbReference>
<dbReference type="InterPro" id="IPR002716">
    <property type="entry name" value="PIN_dom"/>
</dbReference>
<evidence type="ECO:0000256" key="3">
    <source>
        <dbReference type="ARBA" id="ARBA00046345"/>
    </source>
</evidence>
<reference evidence="6" key="4">
    <citation type="submission" date="2016-11" db="EMBL/GenBank/DDBJ databases">
        <authorList>
            <person name="Varghese N."/>
            <person name="Submissions S."/>
        </authorList>
    </citation>
    <scope>NUCLEOTIDE SEQUENCE</scope>
    <source>
        <strain evidence="6">DSM 1682</strain>
    </source>
</reference>
<reference evidence="8" key="3">
    <citation type="submission" date="2016-11" db="EMBL/GenBank/DDBJ databases">
        <authorList>
            <person name="Jaros S."/>
            <person name="Januszkiewicz K."/>
            <person name="Wedrychowicz H."/>
        </authorList>
    </citation>
    <scope>NUCLEOTIDE SEQUENCE [LARGE SCALE GENOMIC DNA]</scope>
    <source>
        <strain evidence="8">DSM 1682</strain>
    </source>
</reference>
<comment type="similarity">
    <text evidence="3">In the N-terminal section; belongs to the PINc/VapC protein family.</text>
</comment>
<sequence>MKKTYVLDTNVLIQSPASLLCFEENNLVLPIVCLEELDKLKTEDGECGSNARSCIRFLEKLRQEGNLLEGILLSNGGCLRIEPNFVNIELPPDFSNNKNDNRILQVCRGLCENGESVILVTKDILVRLKAQMLGIEAQDFANEQAPSLEGQYTGRNECFVSDEAMASFKKKGICLEDAYTYIANEKKSLTPIINEFYTLRSEINEQKTLLARFDGNKFISLNYSKLQPFGVKPKNLGQYFLQEALMETAKKAPLVIIKGTAGTAKTFYSLAVGLAKTLQENDREYRRILVTRPNVQFDEDIGFLPGTEQEKIAPFLRPILDNLEVLLRRNKGEKSLDDLAIKSKIHEIFENTICAEAMNFIRGRTLTHTYLIIDEAQNLTPKQAKGLITRVGEGTKVILLGDPQQIDHPLLDERTNGLSYASEKMKGSPLCYQITMRADECERSKLAFDAANRM</sequence>
<keyword evidence="2" id="KW-0067">ATP-binding</keyword>
<dbReference type="Gene3D" id="3.40.50.1010">
    <property type="entry name" value="5'-nuclease"/>
    <property type="match status" value="1"/>
</dbReference>
<dbReference type="EMBL" id="CP014223">
    <property type="protein sequence ID" value="AMJ40840.1"/>
    <property type="molecule type" value="Genomic_DNA"/>
</dbReference>
<gene>
    <name evidence="5" type="primary">ybeZ_2</name>
    <name evidence="5" type="ORF">CPRO_12470</name>
    <name evidence="6" type="ORF">SAMN02745151_01658</name>
</gene>
<dbReference type="Gene3D" id="3.40.50.300">
    <property type="entry name" value="P-loop containing nucleotide triphosphate hydrolases"/>
    <property type="match status" value="1"/>
</dbReference>
<organism evidence="6 8">
    <name type="scientific">Anaerotignum propionicum DSM 1682</name>
    <dbReference type="NCBI Taxonomy" id="991789"/>
    <lineage>
        <taxon>Bacteria</taxon>
        <taxon>Bacillati</taxon>
        <taxon>Bacillota</taxon>
        <taxon>Clostridia</taxon>
        <taxon>Lachnospirales</taxon>
        <taxon>Anaerotignaceae</taxon>
        <taxon>Anaerotignum</taxon>
    </lineage>
</organism>
<dbReference type="EMBL" id="FQUA01000006">
    <property type="protein sequence ID" value="SHE74673.1"/>
    <property type="molecule type" value="Genomic_DNA"/>
</dbReference>
<dbReference type="GO" id="GO:0005524">
    <property type="term" value="F:ATP binding"/>
    <property type="evidence" value="ECO:0007669"/>
    <property type="project" value="UniProtKB-KW"/>
</dbReference>
<dbReference type="SMART" id="SM00670">
    <property type="entry name" value="PINc"/>
    <property type="match status" value="1"/>
</dbReference>
<dbReference type="Pfam" id="PF13638">
    <property type="entry name" value="PIN_4"/>
    <property type="match status" value="1"/>
</dbReference>
<dbReference type="InterPro" id="IPR027417">
    <property type="entry name" value="P-loop_NTPase"/>
</dbReference>
<keyword evidence="1" id="KW-0547">Nucleotide-binding</keyword>
<evidence type="ECO:0000256" key="2">
    <source>
        <dbReference type="ARBA" id="ARBA00022840"/>
    </source>
</evidence>
<dbReference type="OrthoDB" id="9773137at2"/>
<dbReference type="KEGG" id="cpro:CPRO_12470"/>
<dbReference type="SUPFAM" id="SSF52540">
    <property type="entry name" value="P-loop containing nucleoside triphosphate hydrolases"/>
    <property type="match status" value="1"/>
</dbReference>
<name>A0A0X1U7C1_ANAPI</name>
<evidence type="ECO:0000313" key="5">
    <source>
        <dbReference type="EMBL" id="AMJ40840.1"/>
    </source>
</evidence>
<evidence type="ECO:0000313" key="6">
    <source>
        <dbReference type="EMBL" id="SHE74673.1"/>
    </source>
</evidence>
<accession>A0A0X1U7C1</accession>
<reference evidence="7" key="2">
    <citation type="submission" date="2016-01" db="EMBL/GenBank/DDBJ databases">
        <authorList>
            <person name="Poehlein A."/>
            <person name="Schlien K."/>
            <person name="Gottschalk G."/>
            <person name="Buckel W."/>
            <person name="Daniel R."/>
        </authorList>
    </citation>
    <scope>NUCLEOTIDE SEQUENCE [LARGE SCALE GENOMIC DNA]</scope>
    <source>
        <strain evidence="7">X2</strain>
    </source>
</reference>
<protein>
    <submittedName>
        <fullName evidence="6">PhoH-like ATPase</fullName>
    </submittedName>
    <submittedName>
        <fullName evidence="5">PhoH-like protein</fullName>
    </submittedName>
</protein>
<dbReference type="GO" id="GO:0005829">
    <property type="term" value="C:cytosol"/>
    <property type="evidence" value="ECO:0007669"/>
    <property type="project" value="TreeGrafter"/>
</dbReference>
<reference evidence="5 7" key="1">
    <citation type="journal article" date="2016" name="Genome Announc.">
        <title>Complete Genome Sequence of the Amino Acid-Fermenting Clostridium propionicum X2 (DSM 1682).</title>
        <authorList>
            <person name="Poehlein A."/>
            <person name="Schlien K."/>
            <person name="Chowdhury N.P."/>
            <person name="Gottschalk G."/>
            <person name="Buckel W."/>
            <person name="Daniel R."/>
        </authorList>
    </citation>
    <scope>NUCLEOTIDE SEQUENCE [LARGE SCALE GENOMIC DNA]</scope>
    <source>
        <strain evidence="5 7">X2</strain>
    </source>
</reference>
<dbReference type="Proteomes" id="UP000184204">
    <property type="component" value="Unassembled WGS sequence"/>
</dbReference>
<evidence type="ECO:0000313" key="8">
    <source>
        <dbReference type="Proteomes" id="UP000184204"/>
    </source>
</evidence>
<dbReference type="CDD" id="cd09883">
    <property type="entry name" value="PIN_VapC_PhoHL-ATPase"/>
    <property type="match status" value="1"/>
</dbReference>
<feature type="domain" description="PIN" evidence="4">
    <location>
        <begin position="3"/>
        <end position="128"/>
    </location>
</feature>